<dbReference type="InterPro" id="IPR011413">
    <property type="entry name" value="UCP036540_AIR"/>
</dbReference>
<dbReference type="CDD" id="cd02192">
    <property type="entry name" value="PurM-like3"/>
    <property type="match status" value="1"/>
</dbReference>
<dbReference type="SUPFAM" id="SSF56042">
    <property type="entry name" value="PurM C-terminal domain-like"/>
    <property type="match status" value="1"/>
</dbReference>
<evidence type="ECO:0000259" key="3">
    <source>
        <dbReference type="Pfam" id="PF02769"/>
    </source>
</evidence>
<dbReference type="EMBL" id="JAUSRD010000020">
    <property type="protein sequence ID" value="MDP9896721.1"/>
    <property type="molecule type" value="Genomic_DNA"/>
</dbReference>
<dbReference type="PANTHER" id="PTHR30270:SF0">
    <property type="entry name" value="THIAMINE-MONOPHOSPHATE KINASE"/>
    <property type="match status" value="1"/>
</dbReference>
<dbReference type="Gene3D" id="3.90.650.10">
    <property type="entry name" value="PurM-like C-terminal domain"/>
    <property type="match status" value="1"/>
</dbReference>
<evidence type="ECO:0000313" key="5">
    <source>
        <dbReference type="Proteomes" id="UP001242045"/>
    </source>
</evidence>
<accession>A0AAW8D5V0</accession>
<dbReference type="GO" id="GO:0009030">
    <property type="term" value="F:thiamine-phosphate kinase activity"/>
    <property type="evidence" value="ECO:0007669"/>
    <property type="project" value="InterPro"/>
</dbReference>
<sequence>MTRIDVHDIAEALRATRGFAHKRDISDVVSALGRSLPGGHAALAQAVPIGDDCAAIPDGHGGYLLFAIEGLVEDFIVRMPWFAGYCGVMVNVSDIYAMGGRPTAVVDALWSTGMNPADDVLRGLAEAAVRYGVPIVGGHSNNRSERPQLAVAILGHARKLLTSFDAKPGDLLVMVADLRGAYEEPFPYWNASTTAPAARLRADLEVLPALAEDGLCCAGKDISMAGAVGTAMMLLECSGVGARIDIDALPRPDGAPLMRWLSAFPSYGFMLSVKPAQVAEVLSRFAARDIACAVVGEVDATRQVRLRANGEEALLWDFGSDAFIQPHQQQQQEALACP</sequence>
<keyword evidence="1" id="KW-0784">Thiamine biosynthesis</keyword>
<proteinExistence type="predicted"/>
<dbReference type="InterPro" id="IPR010918">
    <property type="entry name" value="PurM-like_C_dom"/>
</dbReference>
<reference evidence="4" key="1">
    <citation type="submission" date="2023-07" db="EMBL/GenBank/DDBJ databases">
        <title>Sorghum-associated microbial communities from plants grown in Nebraska, USA.</title>
        <authorList>
            <person name="Schachtman D."/>
        </authorList>
    </citation>
    <scope>NUCLEOTIDE SEQUENCE</scope>
    <source>
        <strain evidence="4">DS3754</strain>
    </source>
</reference>
<evidence type="ECO:0000256" key="1">
    <source>
        <dbReference type="ARBA" id="ARBA00022977"/>
    </source>
</evidence>
<dbReference type="PANTHER" id="PTHR30270">
    <property type="entry name" value="THIAMINE-MONOPHOSPHATE KINASE"/>
    <property type="match status" value="1"/>
</dbReference>
<name>A0AAW8D5V0_9BURK</name>
<dbReference type="Pfam" id="PF00586">
    <property type="entry name" value="AIRS"/>
    <property type="match status" value="1"/>
</dbReference>
<dbReference type="InterPro" id="IPR016188">
    <property type="entry name" value="PurM-like_N"/>
</dbReference>
<dbReference type="InterPro" id="IPR006283">
    <property type="entry name" value="ThiL-like"/>
</dbReference>
<evidence type="ECO:0000313" key="4">
    <source>
        <dbReference type="EMBL" id="MDP9896721.1"/>
    </source>
</evidence>
<organism evidence="4 5">
    <name type="scientific">Variovorax boronicumulans</name>
    <dbReference type="NCBI Taxonomy" id="436515"/>
    <lineage>
        <taxon>Bacteria</taxon>
        <taxon>Pseudomonadati</taxon>
        <taxon>Pseudomonadota</taxon>
        <taxon>Betaproteobacteria</taxon>
        <taxon>Burkholderiales</taxon>
        <taxon>Comamonadaceae</taxon>
        <taxon>Variovorax</taxon>
    </lineage>
</organism>
<protein>
    <submittedName>
        <fullName evidence="4">AIR synthase-related protein</fullName>
    </submittedName>
</protein>
<dbReference type="InterPro" id="IPR036676">
    <property type="entry name" value="PurM-like_C_sf"/>
</dbReference>
<dbReference type="AlphaFoldDB" id="A0AAW8D5V0"/>
<comment type="caution">
    <text evidence="4">The sequence shown here is derived from an EMBL/GenBank/DDBJ whole genome shotgun (WGS) entry which is preliminary data.</text>
</comment>
<evidence type="ECO:0000259" key="2">
    <source>
        <dbReference type="Pfam" id="PF00586"/>
    </source>
</evidence>
<dbReference type="SUPFAM" id="SSF55326">
    <property type="entry name" value="PurM N-terminal domain-like"/>
    <property type="match status" value="1"/>
</dbReference>
<dbReference type="Pfam" id="PF02769">
    <property type="entry name" value="AIRS_C"/>
    <property type="match status" value="1"/>
</dbReference>
<dbReference type="InterPro" id="IPR036921">
    <property type="entry name" value="PurM-like_N_sf"/>
</dbReference>
<dbReference type="GO" id="GO:0009228">
    <property type="term" value="P:thiamine biosynthetic process"/>
    <property type="evidence" value="ECO:0007669"/>
    <property type="project" value="UniProtKB-KW"/>
</dbReference>
<feature type="domain" description="PurM-like C-terminal" evidence="3">
    <location>
        <begin position="198"/>
        <end position="307"/>
    </location>
</feature>
<dbReference type="Gene3D" id="3.30.1330.10">
    <property type="entry name" value="PurM-like, N-terminal domain"/>
    <property type="match status" value="1"/>
</dbReference>
<feature type="domain" description="PurM-like N-terminal" evidence="2">
    <location>
        <begin position="50"/>
        <end position="156"/>
    </location>
</feature>
<gene>
    <name evidence="4" type="ORF">J2W31_005857</name>
</gene>
<dbReference type="Proteomes" id="UP001242045">
    <property type="component" value="Unassembled WGS sequence"/>
</dbReference>
<dbReference type="PIRSF" id="PIRSF036540">
    <property type="entry name" value="UCP036540_AIR"/>
    <property type="match status" value="1"/>
</dbReference>
<dbReference type="RefSeq" id="WP_307686928.1">
    <property type="nucleotide sequence ID" value="NZ_JAUSRD010000020.1"/>
</dbReference>
<dbReference type="InterPro" id="IPR024030">
    <property type="entry name" value="AIR_synthase-rel_sll0787"/>
</dbReference>
<dbReference type="NCBIfam" id="TIGR04049">
    <property type="entry name" value="AIR_rel_sll0787"/>
    <property type="match status" value="1"/>
</dbReference>